<keyword evidence="1" id="KW-0812">Transmembrane</keyword>
<evidence type="ECO:0000256" key="1">
    <source>
        <dbReference type="SAM" id="Phobius"/>
    </source>
</evidence>
<evidence type="ECO:0008006" key="4">
    <source>
        <dbReference type="Google" id="ProtNLM"/>
    </source>
</evidence>
<proteinExistence type="predicted"/>
<protein>
    <recommendedName>
        <fullName evidence="4">Peptidase</fullName>
    </recommendedName>
</protein>
<feature type="chain" id="PRO_5043762058" description="Peptidase" evidence="2">
    <location>
        <begin position="24"/>
        <end position="57"/>
    </location>
</feature>
<feature type="signal peptide" evidence="2">
    <location>
        <begin position="1"/>
        <end position="23"/>
    </location>
</feature>
<accession>A0AAU8NQ92</accession>
<dbReference type="AlphaFoldDB" id="A0AAU8NQ92"/>
<sequence length="57" mass="6220">MRNKNFRRCVMFGSLICSASGFANIQSGSAILGSMIFAIVVVLVGIGIKIWKKYGKH</sequence>
<reference evidence="3" key="1">
    <citation type="submission" date="2024-06" db="EMBL/GenBank/DDBJ databases">
        <title>Vaginal Lactobacillus fatty acid response mechanisms reveal a metabolite-targeted strategy for bacterial vaginosis treatment.</title>
        <authorList>
            <person name="Zhu M."/>
            <person name="Blainey P.C."/>
            <person name="Bloom S.M."/>
            <person name="Kwon D.S."/>
        </authorList>
    </citation>
    <scope>NUCLEOTIDE SEQUENCE</scope>
    <source>
        <strain evidence="3">0809_588_1_1_BHK4</strain>
    </source>
</reference>
<gene>
    <name evidence="3" type="ORF">ABZU02_00350</name>
</gene>
<feature type="transmembrane region" description="Helical" evidence="1">
    <location>
        <begin position="31"/>
        <end position="51"/>
    </location>
</feature>
<keyword evidence="1" id="KW-1133">Transmembrane helix</keyword>
<evidence type="ECO:0000256" key="2">
    <source>
        <dbReference type="SAM" id="SignalP"/>
    </source>
</evidence>
<keyword evidence="1" id="KW-0472">Membrane</keyword>
<organism evidence="3">
    <name type="scientific">Gardnerella piotii</name>
    <dbReference type="NCBI Taxonomy" id="2792977"/>
    <lineage>
        <taxon>Bacteria</taxon>
        <taxon>Bacillati</taxon>
        <taxon>Actinomycetota</taxon>
        <taxon>Actinomycetes</taxon>
        <taxon>Bifidobacteriales</taxon>
        <taxon>Bifidobacteriaceae</taxon>
        <taxon>Gardnerella</taxon>
    </lineage>
</organism>
<evidence type="ECO:0000313" key="3">
    <source>
        <dbReference type="EMBL" id="XCS44140.1"/>
    </source>
</evidence>
<keyword evidence="2" id="KW-0732">Signal</keyword>
<name>A0AAU8NQ92_9BIFI</name>
<dbReference type="EMBL" id="CP160091">
    <property type="protein sequence ID" value="XCS44140.1"/>
    <property type="molecule type" value="Genomic_DNA"/>
</dbReference>